<dbReference type="SMART" id="SM00587">
    <property type="entry name" value="CHK"/>
    <property type="match status" value="1"/>
</dbReference>
<protein>
    <submittedName>
        <fullName evidence="3">Choline kinase</fullName>
    </submittedName>
</protein>
<dbReference type="InterPro" id="IPR012877">
    <property type="entry name" value="Dhs-27"/>
</dbReference>
<keyword evidence="4" id="KW-1185">Reference proteome</keyword>
<dbReference type="GeneID" id="90610132"/>
<feature type="region of interest" description="Disordered" evidence="1">
    <location>
        <begin position="67"/>
        <end position="86"/>
    </location>
</feature>
<evidence type="ECO:0000313" key="3">
    <source>
        <dbReference type="EMBL" id="PHQ33688.1"/>
    </source>
</evidence>
<dbReference type="RefSeq" id="WP_099262252.1">
    <property type="nucleotide sequence ID" value="NZ_NIZW01000015.1"/>
</dbReference>
<dbReference type="InterPro" id="IPR015897">
    <property type="entry name" value="CHK_kinase-like"/>
</dbReference>
<dbReference type="Proteomes" id="UP000225740">
    <property type="component" value="Unassembled WGS sequence"/>
</dbReference>
<dbReference type="EMBL" id="NIZW01000015">
    <property type="protein sequence ID" value="PHQ33688.1"/>
    <property type="molecule type" value="Genomic_DNA"/>
</dbReference>
<dbReference type="Gene3D" id="3.90.1200.10">
    <property type="match status" value="1"/>
</dbReference>
<dbReference type="OrthoDB" id="9769860at2"/>
<name>A0A2G1W3S7_9BACT</name>
<evidence type="ECO:0000256" key="1">
    <source>
        <dbReference type="SAM" id="MobiDB-lite"/>
    </source>
</evidence>
<feature type="domain" description="CHK kinase-like" evidence="2">
    <location>
        <begin position="130"/>
        <end position="303"/>
    </location>
</feature>
<dbReference type="GO" id="GO:0016301">
    <property type="term" value="F:kinase activity"/>
    <property type="evidence" value="ECO:0007669"/>
    <property type="project" value="UniProtKB-KW"/>
</dbReference>
<dbReference type="InterPro" id="IPR011009">
    <property type="entry name" value="Kinase-like_dom_sf"/>
</dbReference>
<dbReference type="PANTHER" id="PTHR11012">
    <property type="entry name" value="PROTEIN KINASE-LIKE DOMAIN-CONTAINING"/>
    <property type="match status" value="1"/>
</dbReference>
<evidence type="ECO:0000259" key="2">
    <source>
        <dbReference type="SMART" id="SM00587"/>
    </source>
</evidence>
<gene>
    <name evidence="3" type="ORF">CEE69_19130</name>
</gene>
<dbReference type="InterPro" id="IPR004119">
    <property type="entry name" value="EcKL"/>
</dbReference>
<organism evidence="3 4">
    <name type="scientific">Rhodopirellula bahusiensis</name>
    <dbReference type="NCBI Taxonomy" id="2014065"/>
    <lineage>
        <taxon>Bacteria</taxon>
        <taxon>Pseudomonadati</taxon>
        <taxon>Planctomycetota</taxon>
        <taxon>Planctomycetia</taxon>
        <taxon>Pirellulales</taxon>
        <taxon>Pirellulaceae</taxon>
        <taxon>Rhodopirellula</taxon>
    </lineage>
</organism>
<dbReference type="AlphaFoldDB" id="A0A2G1W3S7"/>
<dbReference type="PANTHER" id="PTHR11012:SF30">
    <property type="entry name" value="PROTEIN KINASE-LIKE DOMAIN-CONTAINING"/>
    <property type="match status" value="1"/>
</dbReference>
<sequence length="368" mass="41394">MTLTPESATWLQNVSGASSIEDVQQVQTLWSGYGQILRVKLKQPSWPDLASNTTACQATNVIVKQISPPGLNEPSGGHPRGWNTSQSHRRKLQSYEVESAFYAQHSSRCNEFCRVAKCFAQADLPSGQIMVLEDLDDAGFPVRHHSLDATGVNQGLQWLANFHATFLHSAKQADRNWADRDQADQWSELWPVGTYWHLATRPDELDAMPSGTLKDAASALDDRLNQSEFQTLVHGDAKVANMCFADDPNRFPAMVDFQYVGRSCGMKDVAYFLSSCMSESDCERNESRYLATYFEALHDAMSTRGIDQVDFATLESSWRHLYPIAWADFVRFLEGWCPGHAKLTGYSRRMVEIAMDHLNDKHDRSASD</sequence>
<keyword evidence="3" id="KW-0418">Kinase</keyword>
<keyword evidence="3" id="KW-0808">Transferase</keyword>
<dbReference type="Pfam" id="PF07914">
    <property type="entry name" value="DUF1679"/>
    <property type="match status" value="1"/>
</dbReference>
<proteinExistence type="predicted"/>
<reference evidence="3 4" key="1">
    <citation type="submission" date="2017-06" db="EMBL/GenBank/DDBJ databases">
        <title>Description of Rhodopirellula bahusiensis sp. nov.</title>
        <authorList>
            <person name="Kizina J."/>
            <person name="Harder J."/>
        </authorList>
    </citation>
    <scope>NUCLEOTIDE SEQUENCE [LARGE SCALE GENOMIC DNA]</scope>
    <source>
        <strain evidence="3 4">SWK21</strain>
    </source>
</reference>
<dbReference type="SUPFAM" id="SSF56112">
    <property type="entry name" value="Protein kinase-like (PK-like)"/>
    <property type="match status" value="1"/>
</dbReference>
<comment type="caution">
    <text evidence="3">The sequence shown here is derived from an EMBL/GenBank/DDBJ whole genome shotgun (WGS) entry which is preliminary data.</text>
</comment>
<dbReference type="Pfam" id="PF02958">
    <property type="entry name" value="EcKL"/>
    <property type="match status" value="1"/>
</dbReference>
<evidence type="ECO:0000313" key="4">
    <source>
        <dbReference type="Proteomes" id="UP000225740"/>
    </source>
</evidence>
<accession>A0A2G1W3S7</accession>